<dbReference type="InterPro" id="IPR029058">
    <property type="entry name" value="AB_hydrolase_fold"/>
</dbReference>
<evidence type="ECO:0000313" key="3">
    <source>
        <dbReference type="Proteomes" id="UP000011200"/>
    </source>
</evidence>
<feature type="domain" description="AB hydrolase-1" evidence="1">
    <location>
        <begin position="5"/>
        <end position="231"/>
    </location>
</feature>
<dbReference type="PANTHER" id="PTHR43689">
    <property type="entry name" value="HYDROLASE"/>
    <property type="match status" value="1"/>
</dbReference>
<dbReference type="Proteomes" id="UP000011200">
    <property type="component" value="Chromosome"/>
</dbReference>
<dbReference type="PRINTS" id="PR00111">
    <property type="entry name" value="ABHYDROLASE"/>
</dbReference>
<dbReference type="PANTHER" id="PTHR43689:SF8">
    <property type="entry name" value="ALPHA_BETA-HYDROLASES SUPERFAMILY PROTEIN"/>
    <property type="match status" value="1"/>
</dbReference>
<dbReference type="GO" id="GO:0003824">
    <property type="term" value="F:catalytic activity"/>
    <property type="evidence" value="ECO:0007669"/>
    <property type="project" value="UniProtKB-ARBA"/>
</dbReference>
<protein>
    <submittedName>
        <fullName evidence="2">3-oxoadipate enol-lactonase</fullName>
    </submittedName>
</protein>
<dbReference type="SUPFAM" id="SSF53474">
    <property type="entry name" value="alpha/beta-Hydrolases"/>
    <property type="match status" value="1"/>
</dbReference>
<evidence type="ECO:0000313" key="2">
    <source>
        <dbReference type="EMBL" id="AWT55413.1"/>
    </source>
</evidence>
<sequence>MSTPLVFLHPLGADRGFWTVVTAELGGRDHVALDLPGHGSAAALPRGADVAAFADAVTGQLDPGTRVHLVGMSLGGIVAQQIALDRPDLVASVVLVDTVPVYPEPMRQMWRDRAAVARRGELATLVEPMVEMWFTPELPAAGDARVSHAREVFARTDPEGYARSCDLLAEVDLSERLAALRVPAVVVCGRDDAQPFRDAAVSMARATGAGAVHWLPGKHACAVESPRLFAELLDDRLVTPGR</sequence>
<dbReference type="RefSeq" id="WP_003895942.1">
    <property type="nucleotide sequence ID" value="NZ_CP027541.1"/>
</dbReference>
<gene>
    <name evidence="2" type="ORF">D806_044510</name>
</gene>
<dbReference type="Gene3D" id="3.40.50.1820">
    <property type="entry name" value="alpha/beta hydrolase"/>
    <property type="match status" value="1"/>
</dbReference>
<dbReference type="InterPro" id="IPR000073">
    <property type="entry name" value="AB_hydrolase_1"/>
</dbReference>
<dbReference type="AlphaFoldDB" id="A0A2U9PUJ5"/>
<accession>A0A2U9PUJ5</accession>
<dbReference type="EMBL" id="CP027541">
    <property type="protein sequence ID" value="AWT55413.1"/>
    <property type="molecule type" value="Genomic_DNA"/>
</dbReference>
<dbReference type="Pfam" id="PF12697">
    <property type="entry name" value="Abhydrolase_6"/>
    <property type="match status" value="1"/>
</dbReference>
<proteinExistence type="predicted"/>
<evidence type="ECO:0000259" key="1">
    <source>
        <dbReference type="Pfam" id="PF12697"/>
    </source>
</evidence>
<reference evidence="2 3" key="1">
    <citation type="journal article" date="2013" name="Genome Announc.">
        <title>Draft genome sequence of MKD8, a conjugal recipient Mycobacterium smegmatis strain.</title>
        <authorList>
            <person name="Gray T.A."/>
            <person name="Palumbo M.J."/>
            <person name="Derbyshire K.M."/>
        </authorList>
    </citation>
    <scope>NUCLEOTIDE SEQUENCE [LARGE SCALE GENOMIC DNA]</scope>
    <source>
        <strain evidence="2 3">MKD8</strain>
    </source>
</reference>
<name>A0A2U9PUJ5_MYCSE</name>
<organism evidence="2 3">
    <name type="scientific">Mycolicibacterium smegmatis (strain MKD8)</name>
    <name type="common">Mycobacterium smegmatis</name>
    <dbReference type="NCBI Taxonomy" id="1214915"/>
    <lineage>
        <taxon>Bacteria</taxon>
        <taxon>Bacillati</taxon>
        <taxon>Actinomycetota</taxon>
        <taxon>Actinomycetes</taxon>
        <taxon>Mycobacteriales</taxon>
        <taxon>Mycobacteriaceae</taxon>
        <taxon>Mycolicibacterium</taxon>
    </lineage>
</organism>
<reference evidence="3" key="2">
    <citation type="submission" date="2018-03" db="EMBL/GenBank/DDBJ databases">
        <authorList>
            <person name="Derbyshire K."/>
            <person name="Gray T.A."/>
            <person name="Champion M."/>
        </authorList>
    </citation>
    <scope>NUCLEOTIDE SEQUENCE [LARGE SCALE GENOMIC DNA]</scope>
    <source>
        <strain evidence="3">MKD8</strain>
    </source>
</reference>